<dbReference type="GO" id="GO:0050566">
    <property type="term" value="F:asparaginyl-tRNA synthase (glutamine-hydrolyzing) activity"/>
    <property type="evidence" value="ECO:0007669"/>
    <property type="project" value="RHEA"/>
</dbReference>
<dbReference type="GO" id="GO:0050567">
    <property type="term" value="F:glutaminyl-tRNA synthase (glutamine-hydrolyzing) activity"/>
    <property type="evidence" value="ECO:0007669"/>
    <property type="project" value="UniProtKB-UniRule"/>
</dbReference>
<dbReference type="FunFam" id="1.10.10.410:FF:000001">
    <property type="entry name" value="Aspartyl/glutamyl-tRNA(Asn/Gln) amidotransferase subunit B"/>
    <property type="match status" value="1"/>
</dbReference>
<dbReference type="NCBIfam" id="TIGR00133">
    <property type="entry name" value="gatB"/>
    <property type="match status" value="1"/>
</dbReference>
<dbReference type="PANTHER" id="PTHR11659">
    <property type="entry name" value="GLUTAMYL-TRNA GLN AMIDOTRANSFERASE SUBUNIT B MITOCHONDRIAL AND PROKARYOTIC PET112-RELATED"/>
    <property type="match status" value="1"/>
</dbReference>
<evidence type="ECO:0000256" key="1">
    <source>
        <dbReference type="ARBA" id="ARBA00005306"/>
    </source>
</evidence>
<evidence type="ECO:0000256" key="7">
    <source>
        <dbReference type="ARBA" id="ARBA00024799"/>
    </source>
</evidence>
<dbReference type="PROSITE" id="PS01234">
    <property type="entry name" value="GATB"/>
    <property type="match status" value="1"/>
</dbReference>
<keyword evidence="3 10" id="KW-0436">Ligase</keyword>
<dbReference type="InterPro" id="IPR004413">
    <property type="entry name" value="GatB"/>
</dbReference>
<dbReference type="SMART" id="SM00845">
    <property type="entry name" value="GatB_Yqey"/>
    <property type="match status" value="1"/>
</dbReference>
<evidence type="ECO:0000256" key="8">
    <source>
        <dbReference type="ARBA" id="ARBA00047380"/>
    </source>
</evidence>
<comment type="catalytic activity">
    <reaction evidence="9 10">
        <text>L-glutamyl-tRNA(Gln) + L-glutamine + ATP + H2O = L-glutaminyl-tRNA(Gln) + L-glutamate + ADP + phosphate + H(+)</text>
        <dbReference type="Rhea" id="RHEA:17521"/>
        <dbReference type="Rhea" id="RHEA-COMP:9681"/>
        <dbReference type="Rhea" id="RHEA-COMP:9684"/>
        <dbReference type="ChEBI" id="CHEBI:15377"/>
        <dbReference type="ChEBI" id="CHEBI:15378"/>
        <dbReference type="ChEBI" id="CHEBI:29985"/>
        <dbReference type="ChEBI" id="CHEBI:30616"/>
        <dbReference type="ChEBI" id="CHEBI:43474"/>
        <dbReference type="ChEBI" id="CHEBI:58359"/>
        <dbReference type="ChEBI" id="CHEBI:78520"/>
        <dbReference type="ChEBI" id="CHEBI:78521"/>
        <dbReference type="ChEBI" id="CHEBI:456216"/>
    </reaction>
</comment>
<dbReference type="Proteomes" id="UP000034753">
    <property type="component" value="Unassembled WGS sequence"/>
</dbReference>
<keyword evidence="5 10" id="KW-0067">ATP-binding</keyword>
<dbReference type="SUPFAM" id="SSF55931">
    <property type="entry name" value="Glutamine synthetase/guanido kinase"/>
    <property type="match status" value="1"/>
</dbReference>
<proteinExistence type="inferred from homology"/>
<dbReference type="InterPro" id="IPR003789">
    <property type="entry name" value="Asn/Gln_tRNA_amidoTrase-B-like"/>
</dbReference>
<keyword evidence="6 10" id="KW-0648">Protein biosynthesis</keyword>
<feature type="domain" description="Asn/Gln amidotransferase" evidence="11">
    <location>
        <begin position="325"/>
        <end position="434"/>
    </location>
</feature>
<dbReference type="InterPro" id="IPR018027">
    <property type="entry name" value="Asn/Gln_amidotransferase"/>
</dbReference>
<organism evidence="12 13">
    <name type="scientific">Candidatus Daviesbacteria bacterium GW2011_GWB1_41_5</name>
    <dbReference type="NCBI Taxonomy" id="1618429"/>
    <lineage>
        <taxon>Bacteria</taxon>
        <taxon>Candidatus Daviesiibacteriota</taxon>
    </lineage>
</organism>
<comment type="subunit">
    <text evidence="2 10">Heterotrimer of A, B and C subunits.</text>
</comment>
<dbReference type="Gene3D" id="1.10.10.410">
    <property type="match status" value="1"/>
</dbReference>
<comment type="function">
    <text evidence="7 10">Allows the formation of correctly charged Asn-tRNA(Asn) or Gln-tRNA(Gln) through the transamidation of misacylated Asp-tRNA(Asn) or Glu-tRNA(Gln) in organisms which lack either or both of asparaginyl-tRNA or glutaminyl-tRNA synthetases. The reaction takes place in the presence of glutamine and ATP through an activated phospho-Asp-tRNA(Asn) or phospho-Glu-tRNA(Gln).</text>
</comment>
<accession>A0A0G0YW84</accession>
<evidence type="ECO:0000313" key="12">
    <source>
        <dbReference type="EMBL" id="KKS13941.1"/>
    </source>
</evidence>
<evidence type="ECO:0000256" key="2">
    <source>
        <dbReference type="ARBA" id="ARBA00011123"/>
    </source>
</evidence>
<dbReference type="SUPFAM" id="SSF89095">
    <property type="entry name" value="GatB/YqeY motif"/>
    <property type="match status" value="2"/>
</dbReference>
<evidence type="ECO:0000256" key="3">
    <source>
        <dbReference type="ARBA" id="ARBA00022598"/>
    </source>
</evidence>
<dbReference type="HAMAP" id="MF_00121">
    <property type="entry name" value="GatB"/>
    <property type="match status" value="1"/>
</dbReference>
<dbReference type="InterPro" id="IPR017959">
    <property type="entry name" value="Asn/Gln-tRNA_amidoTrfase_suB/E"/>
</dbReference>
<evidence type="ECO:0000256" key="9">
    <source>
        <dbReference type="ARBA" id="ARBA00047913"/>
    </source>
</evidence>
<dbReference type="Pfam" id="PF02934">
    <property type="entry name" value="GatB_N"/>
    <property type="match status" value="1"/>
</dbReference>
<evidence type="ECO:0000256" key="6">
    <source>
        <dbReference type="ARBA" id="ARBA00022917"/>
    </source>
</evidence>
<comment type="catalytic activity">
    <reaction evidence="8 10">
        <text>L-aspartyl-tRNA(Asn) + L-glutamine + ATP + H2O = L-asparaginyl-tRNA(Asn) + L-glutamate + ADP + phosphate + 2 H(+)</text>
        <dbReference type="Rhea" id="RHEA:14513"/>
        <dbReference type="Rhea" id="RHEA-COMP:9674"/>
        <dbReference type="Rhea" id="RHEA-COMP:9677"/>
        <dbReference type="ChEBI" id="CHEBI:15377"/>
        <dbReference type="ChEBI" id="CHEBI:15378"/>
        <dbReference type="ChEBI" id="CHEBI:29985"/>
        <dbReference type="ChEBI" id="CHEBI:30616"/>
        <dbReference type="ChEBI" id="CHEBI:43474"/>
        <dbReference type="ChEBI" id="CHEBI:58359"/>
        <dbReference type="ChEBI" id="CHEBI:78515"/>
        <dbReference type="ChEBI" id="CHEBI:78516"/>
        <dbReference type="ChEBI" id="CHEBI:456216"/>
    </reaction>
</comment>
<dbReference type="AlphaFoldDB" id="A0A0G0YW84"/>
<evidence type="ECO:0000259" key="11">
    <source>
        <dbReference type="SMART" id="SM00845"/>
    </source>
</evidence>
<dbReference type="PATRIC" id="fig|1618429.3.peg.344"/>
<evidence type="ECO:0000313" key="13">
    <source>
        <dbReference type="Proteomes" id="UP000034753"/>
    </source>
</evidence>
<gene>
    <name evidence="10" type="primary">gatB</name>
    <name evidence="12" type="ORF">UU67_C0012G0015</name>
</gene>
<keyword evidence="4 10" id="KW-0547">Nucleotide-binding</keyword>
<dbReference type="InterPro" id="IPR017958">
    <property type="entry name" value="Gln-tRNA_amidoTrfase_suB_CS"/>
</dbReference>
<name>A0A0G0YW84_9BACT</name>
<dbReference type="GO" id="GO:0006412">
    <property type="term" value="P:translation"/>
    <property type="evidence" value="ECO:0007669"/>
    <property type="project" value="UniProtKB-UniRule"/>
</dbReference>
<dbReference type="GO" id="GO:0016740">
    <property type="term" value="F:transferase activity"/>
    <property type="evidence" value="ECO:0007669"/>
    <property type="project" value="UniProtKB-KW"/>
</dbReference>
<dbReference type="GO" id="GO:0005524">
    <property type="term" value="F:ATP binding"/>
    <property type="evidence" value="ECO:0007669"/>
    <property type="project" value="UniProtKB-KW"/>
</dbReference>
<dbReference type="InterPro" id="IPR006075">
    <property type="entry name" value="Asn/Gln-tRNA_Trfase_suB/E_cat"/>
</dbReference>
<dbReference type="InterPro" id="IPR023168">
    <property type="entry name" value="GatB_Yqey_C_2"/>
</dbReference>
<dbReference type="Pfam" id="PF02637">
    <property type="entry name" value="GatB_Yqey"/>
    <property type="match status" value="1"/>
</dbReference>
<evidence type="ECO:0000256" key="10">
    <source>
        <dbReference type="HAMAP-Rule" id="MF_00121"/>
    </source>
</evidence>
<dbReference type="NCBIfam" id="NF004012">
    <property type="entry name" value="PRK05477.1-2"/>
    <property type="match status" value="1"/>
</dbReference>
<dbReference type="InterPro" id="IPR014746">
    <property type="entry name" value="Gln_synth/guanido_kin_cat_dom"/>
</dbReference>
<protein>
    <recommendedName>
        <fullName evidence="10">Aspartyl/glutamyl-tRNA(Asn/Gln) amidotransferase subunit B</fullName>
        <shortName evidence="10">Asp/Glu-ADT subunit B</shortName>
        <ecNumber evidence="10">6.3.5.-</ecNumber>
    </recommendedName>
</protein>
<keyword evidence="12" id="KW-0808">Transferase</keyword>
<comment type="similarity">
    <text evidence="1 10">Belongs to the GatB/GatE family. GatB subfamily.</text>
</comment>
<reference evidence="12 13" key="1">
    <citation type="journal article" date="2015" name="Nature">
        <title>rRNA introns, odd ribosomes, and small enigmatic genomes across a large radiation of phyla.</title>
        <authorList>
            <person name="Brown C.T."/>
            <person name="Hug L.A."/>
            <person name="Thomas B.C."/>
            <person name="Sharon I."/>
            <person name="Castelle C.J."/>
            <person name="Singh A."/>
            <person name="Wilkins M.J."/>
            <person name="Williams K.H."/>
            <person name="Banfield J.F."/>
        </authorList>
    </citation>
    <scope>NUCLEOTIDE SEQUENCE [LARGE SCALE GENOMIC DNA]</scope>
</reference>
<dbReference type="NCBIfam" id="NF004014">
    <property type="entry name" value="PRK05477.1-4"/>
    <property type="match status" value="1"/>
</dbReference>
<sequence length="436" mass="49754">MSNKYEPVIGLEVHVELNTKSKMFCRCSADYFGKKPNTHTCPVCLGLPGALPYMNKKAIESCMKIGLALNCTVSDLSRFERKNYFYPDLPKGYQISQYRWPLCVDGKLEIEGGRWIRINRVHQEEDTGKLTHQGAKTLIDFNRSGVPLVEIVTEPDFHSSEEVREFAKKLQQIFRYLGVSNADMERGDMRLEANVSVRPEGTEGLPNYRIELKNINSFRFMVAAIEYEIKRQVELIEKGRTLKQETRGWDEGKKETFLQRSKEEAHDYRYFPEPDLPELCIKGQVESIKGEIPEMPWEKVGRFVADYGISKNSAEILAESREIADYFEKVVELGREKQIEPKQIANFIINSKTTPETDPVKVLEEISSKSSGVIGDIGELEKLVKEVIEENPQMVEQYKKGKVTVIQALIGAGMRKSSGKADSQKLRQILEAKLNT</sequence>
<comment type="caution">
    <text evidence="12">The sequence shown here is derived from an EMBL/GenBank/DDBJ whole genome shotgun (WGS) entry which is preliminary data.</text>
</comment>
<evidence type="ECO:0000256" key="5">
    <source>
        <dbReference type="ARBA" id="ARBA00022840"/>
    </source>
</evidence>
<dbReference type="Gene3D" id="1.10.150.380">
    <property type="entry name" value="GatB domain, N-terminal subdomain"/>
    <property type="match status" value="1"/>
</dbReference>
<dbReference type="EC" id="6.3.5.-" evidence="10"/>
<evidence type="ECO:0000256" key="4">
    <source>
        <dbReference type="ARBA" id="ARBA00022741"/>
    </source>
</evidence>
<dbReference type="InterPro" id="IPR042114">
    <property type="entry name" value="GatB_C_1"/>
</dbReference>
<dbReference type="EMBL" id="LCBN01000012">
    <property type="protein sequence ID" value="KKS13941.1"/>
    <property type="molecule type" value="Genomic_DNA"/>
</dbReference>